<dbReference type="RefSeq" id="WP_157570114.1">
    <property type="nucleotide sequence ID" value="NZ_WQKZ01000030.1"/>
</dbReference>
<gene>
    <name evidence="1" type="ORF">GO988_23665</name>
</gene>
<evidence type="ECO:0000313" key="1">
    <source>
        <dbReference type="EMBL" id="MVN79339.1"/>
    </source>
</evidence>
<organism evidence="1 2">
    <name type="scientific">Hymenobacter ginkgonis</name>
    <dbReference type="NCBI Taxonomy" id="2682976"/>
    <lineage>
        <taxon>Bacteria</taxon>
        <taxon>Pseudomonadati</taxon>
        <taxon>Bacteroidota</taxon>
        <taxon>Cytophagia</taxon>
        <taxon>Cytophagales</taxon>
        <taxon>Hymenobacteraceae</taxon>
        <taxon>Hymenobacter</taxon>
    </lineage>
</organism>
<feature type="non-terminal residue" evidence="1">
    <location>
        <position position="106"/>
    </location>
</feature>
<accession>A0A7K1TLP5</accession>
<keyword evidence="2" id="KW-1185">Reference proteome</keyword>
<dbReference type="AlphaFoldDB" id="A0A7K1TLP5"/>
<reference evidence="1 2" key="1">
    <citation type="submission" date="2019-12" db="EMBL/GenBank/DDBJ databases">
        <title>Hymenobacter sp. HMF4947 Genome sequencing and assembly.</title>
        <authorList>
            <person name="Kang H."/>
            <person name="Cha I."/>
            <person name="Kim H."/>
            <person name="Joh K."/>
        </authorList>
    </citation>
    <scope>NUCLEOTIDE SEQUENCE [LARGE SCALE GENOMIC DNA]</scope>
    <source>
        <strain evidence="1 2">HMF4947</strain>
    </source>
</reference>
<evidence type="ECO:0000313" key="2">
    <source>
        <dbReference type="Proteomes" id="UP000441336"/>
    </source>
</evidence>
<proteinExistence type="predicted"/>
<name>A0A7K1TLP5_9BACT</name>
<sequence>MTKDIKELAGGLYILPGAQAIVELTGSDKAQDVSYGAAPLTQGGYKIAPWGADNLQPQAMLALVYNNHLKPQLITTARDFLLGSRMGVFSRTIVKGNIVLEPVLDS</sequence>
<protein>
    <submittedName>
        <fullName evidence="1">Uncharacterized protein</fullName>
    </submittedName>
</protein>
<comment type="caution">
    <text evidence="1">The sequence shown here is derived from an EMBL/GenBank/DDBJ whole genome shotgun (WGS) entry which is preliminary data.</text>
</comment>
<dbReference type="EMBL" id="WQKZ01000030">
    <property type="protein sequence ID" value="MVN79339.1"/>
    <property type="molecule type" value="Genomic_DNA"/>
</dbReference>
<dbReference type="Proteomes" id="UP000441336">
    <property type="component" value="Unassembled WGS sequence"/>
</dbReference>